<evidence type="ECO:0000313" key="1">
    <source>
        <dbReference type="EMBL" id="MEQ2222118.1"/>
    </source>
</evidence>
<reference evidence="1 2" key="1">
    <citation type="submission" date="2021-06" db="EMBL/GenBank/DDBJ databases">
        <authorList>
            <person name="Palmer J.M."/>
        </authorList>
    </citation>
    <scope>NUCLEOTIDE SEQUENCE [LARGE SCALE GENOMIC DNA]</scope>
    <source>
        <strain evidence="2">if_2019</strain>
        <tissue evidence="1">Muscle</tissue>
    </source>
</reference>
<sequence length="102" mass="11867">MDNRYKRGADRPYLNEEIACATGWLLLPPEEQKEKHTKAVLLKTCRDCCADCCINDPVADFFLLFHFAPAYRTVPVCFPLLGPTAMDFNIKLRYELFWNFSK</sequence>
<dbReference type="Proteomes" id="UP001482620">
    <property type="component" value="Unassembled WGS sequence"/>
</dbReference>
<protein>
    <submittedName>
        <fullName evidence="1">Uncharacterized protein</fullName>
    </submittedName>
</protein>
<keyword evidence="2" id="KW-1185">Reference proteome</keyword>
<accession>A0ABV0SQY7</accession>
<dbReference type="EMBL" id="JAHRIQ010002505">
    <property type="protein sequence ID" value="MEQ2222118.1"/>
    <property type="molecule type" value="Genomic_DNA"/>
</dbReference>
<evidence type="ECO:0000313" key="2">
    <source>
        <dbReference type="Proteomes" id="UP001482620"/>
    </source>
</evidence>
<organism evidence="1 2">
    <name type="scientific">Ilyodon furcidens</name>
    <name type="common">goldbreast splitfin</name>
    <dbReference type="NCBI Taxonomy" id="33524"/>
    <lineage>
        <taxon>Eukaryota</taxon>
        <taxon>Metazoa</taxon>
        <taxon>Chordata</taxon>
        <taxon>Craniata</taxon>
        <taxon>Vertebrata</taxon>
        <taxon>Euteleostomi</taxon>
        <taxon>Actinopterygii</taxon>
        <taxon>Neopterygii</taxon>
        <taxon>Teleostei</taxon>
        <taxon>Neoteleostei</taxon>
        <taxon>Acanthomorphata</taxon>
        <taxon>Ovalentaria</taxon>
        <taxon>Atherinomorphae</taxon>
        <taxon>Cyprinodontiformes</taxon>
        <taxon>Goodeidae</taxon>
        <taxon>Ilyodon</taxon>
    </lineage>
</organism>
<gene>
    <name evidence="1" type="ORF">ILYODFUR_022601</name>
</gene>
<comment type="caution">
    <text evidence="1">The sequence shown here is derived from an EMBL/GenBank/DDBJ whole genome shotgun (WGS) entry which is preliminary data.</text>
</comment>
<proteinExistence type="predicted"/>
<name>A0ABV0SQY7_9TELE</name>